<dbReference type="PRINTS" id="PR00385">
    <property type="entry name" value="P450"/>
</dbReference>
<dbReference type="GO" id="GO:0016020">
    <property type="term" value="C:membrane"/>
    <property type="evidence" value="ECO:0007669"/>
    <property type="project" value="UniProtKB-SubCell"/>
</dbReference>
<reference evidence="13" key="1">
    <citation type="submission" date="2021-01" db="UniProtKB">
        <authorList>
            <consortium name="EnsemblPlants"/>
        </authorList>
    </citation>
    <scope>IDENTIFICATION</scope>
</reference>
<evidence type="ECO:0000256" key="10">
    <source>
        <dbReference type="ARBA" id="ARBA00023136"/>
    </source>
</evidence>
<evidence type="ECO:0000256" key="1">
    <source>
        <dbReference type="ARBA" id="ARBA00004370"/>
    </source>
</evidence>
<dbReference type="AlphaFoldDB" id="A0A7N0RGW9"/>
<keyword evidence="10" id="KW-0472">Membrane</keyword>
<evidence type="ECO:0000313" key="13">
    <source>
        <dbReference type="EnsemblPlants" id="Kaladp0011s0373.1.v1.1"/>
    </source>
</evidence>
<dbReference type="GO" id="GO:0005506">
    <property type="term" value="F:iron ion binding"/>
    <property type="evidence" value="ECO:0007669"/>
    <property type="project" value="InterPro"/>
</dbReference>
<dbReference type="GO" id="GO:0016705">
    <property type="term" value="F:oxidoreductase activity, acting on paired donors, with incorporation or reduction of molecular oxygen"/>
    <property type="evidence" value="ECO:0007669"/>
    <property type="project" value="InterPro"/>
</dbReference>
<dbReference type="Gramene" id="Kaladp0011s0373.1.v1.1">
    <property type="protein sequence ID" value="Kaladp0011s0373.1.v1.1"/>
    <property type="gene ID" value="Kaladp0011s0373.v1.1"/>
</dbReference>
<evidence type="ECO:0000256" key="5">
    <source>
        <dbReference type="ARBA" id="ARBA00022723"/>
    </source>
</evidence>
<feature type="binding site" description="axial binding residue" evidence="11">
    <location>
        <position position="464"/>
    </location>
    <ligand>
        <name>heme</name>
        <dbReference type="ChEBI" id="CHEBI:30413"/>
    </ligand>
    <ligandPart>
        <name>Fe</name>
        <dbReference type="ChEBI" id="CHEBI:18248"/>
    </ligandPart>
</feature>
<name>A0A7N0RGW9_KALFE</name>
<evidence type="ECO:0008006" key="15">
    <source>
        <dbReference type="Google" id="ProtNLM"/>
    </source>
</evidence>
<keyword evidence="14" id="KW-1185">Reference proteome</keyword>
<comment type="subcellular location">
    <subcellularLocation>
        <location evidence="1">Membrane</location>
    </subcellularLocation>
</comment>
<dbReference type="PRINTS" id="PR00463">
    <property type="entry name" value="EP450I"/>
</dbReference>
<evidence type="ECO:0000256" key="2">
    <source>
        <dbReference type="ARBA" id="ARBA00010617"/>
    </source>
</evidence>
<keyword evidence="8 11" id="KW-0408">Iron</keyword>
<protein>
    <recommendedName>
        <fullName evidence="15">Cytochrome P450</fullName>
    </recommendedName>
</protein>
<keyword evidence="3 11" id="KW-0349">Heme</keyword>
<keyword evidence="5 11" id="KW-0479">Metal-binding</keyword>
<dbReference type="InterPro" id="IPR017972">
    <property type="entry name" value="Cyt_P450_CS"/>
</dbReference>
<sequence>MVVVLLTGLLVVAVAAPFLLLLKVSYETFYFYWLRPKRIKKIMEKQGVRGPKPQFLVGNMPEMAKLIVESTVKDMDCVDHNVVARLIPHYALWSKIYGKRFLLWYATEPRLCLTDLEMIDIYLKKYNKVSGKSWMQRQGSEHFVGKGLLFANGDDWYHQRHILAPTFMGEKLKSYHANMTESTEQMIEVLHKKMGEGQSEFEMSEYLKQLTAEIIAKFEFGPDFEKGKYIFNQLTMLQRLTYQSTKHLILPGSRFFPTKYNRRKEALRREVDETLLEIIQGRKDSVGISRCESHGEDLLGILLDEMRKGETKNGFHLNLKLIMDELKTFYFAGHETTALLLTWTLMLLATNPLWQDKVREEVKEICGSENPSSHHLTKFNVLNMVINESLRLYPPATLLPRMAFQDIQLGNLFIPKGLSVWIPVLAINHDEEIWGPDVNEFNPERFSMRVGRHFLPFGAGARNCIGQTLALMETKIVLASLVQQFNFVISENYRHAPVTVLSVQPKYGLQLILKPIVV</sequence>
<dbReference type="InterPro" id="IPR001128">
    <property type="entry name" value="Cyt_P450"/>
</dbReference>
<dbReference type="PANTHER" id="PTHR24282">
    <property type="entry name" value="CYTOCHROME P450 FAMILY MEMBER"/>
    <property type="match status" value="1"/>
</dbReference>
<dbReference type="InterPro" id="IPR002401">
    <property type="entry name" value="Cyt_P450_E_grp-I"/>
</dbReference>
<dbReference type="PROSITE" id="PS00086">
    <property type="entry name" value="CYTOCHROME_P450"/>
    <property type="match status" value="1"/>
</dbReference>
<evidence type="ECO:0000256" key="9">
    <source>
        <dbReference type="ARBA" id="ARBA00023033"/>
    </source>
</evidence>
<dbReference type="OMA" id="VGYDAQM"/>
<evidence type="ECO:0000256" key="11">
    <source>
        <dbReference type="PIRSR" id="PIRSR602401-1"/>
    </source>
</evidence>
<evidence type="ECO:0000256" key="4">
    <source>
        <dbReference type="ARBA" id="ARBA00022692"/>
    </source>
</evidence>
<dbReference type="EnsemblPlants" id="Kaladp0011s0373.1.v1.1">
    <property type="protein sequence ID" value="Kaladp0011s0373.1.v1.1"/>
    <property type="gene ID" value="Kaladp0011s0373.v1.1"/>
</dbReference>
<comment type="similarity">
    <text evidence="2 12">Belongs to the cytochrome P450 family.</text>
</comment>
<evidence type="ECO:0000256" key="6">
    <source>
        <dbReference type="ARBA" id="ARBA00022989"/>
    </source>
</evidence>
<dbReference type="InterPro" id="IPR036396">
    <property type="entry name" value="Cyt_P450_sf"/>
</dbReference>
<evidence type="ECO:0000256" key="3">
    <source>
        <dbReference type="ARBA" id="ARBA00022617"/>
    </source>
</evidence>
<dbReference type="InterPro" id="IPR050665">
    <property type="entry name" value="Cytochrome_P450_Monooxygen"/>
</dbReference>
<dbReference type="Proteomes" id="UP000594263">
    <property type="component" value="Unplaced"/>
</dbReference>
<keyword evidence="7 12" id="KW-0560">Oxidoreductase</keyword>
<organism evidence="13 14">
    <name type="scientific">Kalanchoe fedtschenkoi</name>
    <name type="common">Lavender scallops</name>
    <name type="synonym">South American air plant</name>
    <dbReference type="NCBI Taxonomy" id="63787"/>
    <lineage>
        <taxon>Eukaryota</taxon>
        <taxon>Viridiplantae</taxon>
        <taxon>Streptophyta</taxon>
        <taxon>Embryophyta</taxon>
        <taxon>Tracheophyta</taxon>
        <taxon>Spermatophyta</taxon>
        <taxon>Magnoliopsida</taxon>
        <taxon>eudicotyledons</taxon>
        <taxon>Gunneridae</taxon>
        <taxon>Pentapetalae</taxon>
        <taxon>Saxifragales</taxon>
        <taxon>Crassulaceae</taxon>
        <taxon>Kalanchoe</taxon>
    </lineage>
</organism>
<accession>A0A7N0RGW9</accession>
<evidence type="ECO:0000256" key="12">
    <source>
        <dbReference type="RuleBase" id="RU000461"/>
    </source>
</evidence>
<dbReference type="GO" id="GO:0004497">
    <property type="term" value="F:monooxygenase activity"/>
    <property type="evidence" value="ECO:0007669"/>
    <property type="project" value="UniProtKB-KW"/>
</dbReference>
<keyword evidence="9 12" id="KW-0503">Monooxygenase</keyword>
<dbReference type="Pfam" id="PF00067">
    <property type="entry name" value="p450"/>
    <property type="match status" value="1"/>
</dbReference>
<keyword evidence="6" id="KW-1133">Transmembrane helix</keyword>
<keyword evidence="4" id="KW-0812">Transmembrane</keyword>
<evidence type="ECO:0000313" key="14">
    <source>
        <dbReference type="Proteomes" id="UP000594263"/>
    </source>
</evidence>
<dbReference type="GO" id="GO:0020037">
    <property type="term" value="F:heme binding"/>
    <property type="evidence" value="ECO:0007669"/>
    <property type="project" value="InterPro"/>
</dbReference>
<dbReference type="SUPFAM" id="SSF48264">
    <property type="entry name" value="Cytochrome P450"/>
    <property type="match status" value="1"/>
</dbReference>
<dbReference type="Gene3D" id="1.10.630.10">
    <property type="entry name" value="Cytochrome P450"/>
    <property type="match status" value="1"/>
</dbReference>
<dbReference type="PANTHER" id="PTHR24282:SF228">
    <property type="entry name" value="CYTOKININ HYDROXYLASE"/>
    <property type="match status" value="1"/>
</dbReference>
<evidence type="ECO:0000256" key="7">
    <source>
        <dbReference type="ARBA" id="ARBA00023002"/>
    </source>
</evidence>
<comment type="cofactor">
    <cofactor evidence="11">
        <name>heme</name>
        <dbReference type="ChEBI" id="CHEBI:30413"/>
    </cofactor>
</comment>
<proteinExistence type="inferred from homology"/>
<evidence type="ECO:0000256" key="8">
    <source>
        <dbReference type="ARBA" id="ARBA00023004"/>
    </source>
</evidence>